<reference evidence="5" key="1">
    <citation type="submission" date="2023-09" db="UniProtKB">
        <authorList>
            <consortium name="RefSeq"/>
        </authorList>
    </citation>
    <scope>IDENTIFICATION</scope>
</reference>
<evidence type="ECO:0000259" key="3">
    <source>
        <dbReference type="PROSITE" id="PS51228"/>
    </source>
</evidence>
<dbReference type="GO" id="GO:0006631">
    <property type="term" value="P:fatty acid metabolic process"/>
    <property type="evidence" value="ECO:0007669"/>
    <property type="project" value="TreeGrafter"/>
</dbReference>
<accession>A0A1S4EPH6</accession>
<name>A0A1S4EPH6_DIACI</name>
<dbReference type="RefSeq" id="XP_017304076.1">
    <property type="nucleotide sequence ID" value="XM_017448587.2"/>
</dbReference>
<dbReference type="GO" id="GO:0000062">
    <property type="term" value="F:fatty-acyl-CoA binding"/>
    <property type="evidence" value="ECO:0007669"/>
    <property type="project" value="InterPro"/>
</dbReference>
<dbReference type="RefSeq" id="XP_026687310.1">
    <property type="nucleotide sequence ID" value="XM_026831509.1"/>
</dbReference>
<dbReference type="PROSITE" id="PS51228">
    <property type="entry name" value="ACB_2"/>
    <property type="match status" value="1"/>
</dbReference>
<organism evidence="5">
    <name type="scientific">Diaphorina citri</name>
    <name type="common">Asian citrus psyllid</name>
    <dbReference type="NCBI Taxonomy" id="121845"/>
    <lineage>
        <taxon>Eukaryota</taxon>
        <taxon>Metazoa</taxon>
        <taxon>Ecdysozoa</taxon>
        <taxon>Arthropoda</taxon>
        <taxon>Hexapoda</taxon>
        <taxon>Insecta</taxon>
        <taxon>Pterygota</taxon>
        <taxon>Neoptera</taxon>
        <taxon>Paraneoptera</taxon>
        <taxon>Hemiptera</taxon>
        <taxon>Sternorrhyncha</taxon>
        <taxon>Psylloidea</taxon>
        <taxon>Psyllidae</taxon>
        <taxon>Diaphorininae</taxon>
        <taxon>Diaphorina</taxon>
    </lineage>
</organism>
<keyword evidence="4" id="KW-1185">Reference proteome</keyword>
<evidence type="ECO:0000256" key="1">
    <source>
        <dbReference type="ARBA" id="ARBA00005567"/>
    </source>
</evidence>
<dbReference type="OMA" id="DSSECCM"/>
<dbReference type="Gene3D" id="1.20.80.10">
    <property type="match status" value="1"/>
</dbReference>
<dbReference type="InterPro" id="IPR035984">
    <property type="entry name" value="Acyl-CoA-binding_sf"/>
</dbReference>
<gene>
    <name evidence="5 6 7 8" type="primary">LOC108253865</name>
</gene>
<dbReference type="GeneID" id="108253865"/>
<evidence type="ECO:0000313" key="6">
    <source>
        <dbReference type="RefSeq" id="XP_026687304.1"/>
    </source>
</evidence>
<dbReference type="PROSITE" id="PS00880">
    <property type="entry name" value="ACB_1"/>
    <property type="match status" value="1"/>
</dbReference>
<dbReference type="Proteomes" id="UP000079169">
    <property type="component" value="Unplaced"/>
</dbReference>
<proteinExistence type="inferred from homology"/>
<dbReference type="STRING" id="121845.A0A1S4EPH6"/>
<dbReference type="GO" id="GO:0019915">
    <property type="term" value="P:lipid storage"/>
    <property type="evidence" value="ECO:0007669"/>
    <property type="project" value="UniProtKB-ARBA"/>
</dbReference>
<dbReference type="AlphaFoldDB" id="A0A1S4EPH6"/>
<dbReference type="CTD" id="34111"/>
<dbReference type="InterPro" id="IPR014352">
    <property type="entry name" value="FERM/acyl-CoA-bd_prot_sf"/>
</dbReference>
<evidence type="ECO:0000313" key="5">
    <source>
        <dbReference type="RefSeq" id="XP_017304076.1"/>
    </source>
</evidence>
<dbReference type="PANTHER" id="PTHR23310">
    <property type="entry name" value="ACYL-COA-BINDING PROTEIN, ACBP"/>
    <property type="match status" value="1"/>
</dbReference>
<dbReference type="InterPro" id="IPR000582">
    <property type="entry name" value="Acyl-CoA-binding_protein"/>
</dbReference>
<protein>
    <submittedName>
        <fullName evidence="6 7">Acyl-CoA-binding protein homolog 1 isoform X4</fullName>
    </submittedName>
    <submittedName>
        <fullName evidence="5">Acyl-CoA-binding protein homolog 1 isoform X6</fullName>
    </submittedName>
</protein>
<dbReference type="PANTHER" id="PTHR23310:SF62">
    <property type="entry name" value="ACYL-COA BINDING PROTEIN 1, ISOFORM A"/>
    <property type="match status" value="1"/>
</dbReference>
<evidence type="ECO:0000313" key="8">
    <source>
        <dbReference type="RefSeq" id="XP_026687310.1"/>
    </source>
</evidence>
<comment type="similarity">
    <text evidence="1">Belongs to the ACBP family.</text>
</comment>
<dbReference type="RefSeq" id="XP_026687304.1">
    <property type="nucleotide sequence ID" value="XM_026831503.1"/>
</dbReference>
<dbReference type="InterPro" id="IPR022408">
    <property type="entry name" value="Acyl-CoA-binding_prot_CS"/>
</dbReference>
<dbReference type="SUPFAM" id="SSF47027">
    <property type="entry name" value="Acyl-CoA binding protein"/>
    <property type="match status" value="1"/>
</dbReference>
<evidence type="ECO:0000256" key="2">
    <source>
        <dbReference type="ARBA" id="ARBA00023121"/>
    </source>
</evidence>
<feature type="domain" description="ACB" evidence="3">
    <location>
        <begin position="2"/>
        <end position="87"/>
    </location>
</feature>
<dbReference type="PaxDb" id="121845-A0A1S4EPH6"/>
<dbReference type="PRINTS" id="PR00689">
    <property type="entry name" value="ACOABINDINGP"/>
</dbReference>
<dbReference type="Pfam" id="PF00887">
    <property type="entry name" value="ACBP"/>
    <property type="match status" value="1"/>
</dbReference>
<dbReference type="RefSeq" id="XP_026687307.1">
    <property type="nucleotide sequence ID" value="XM_026831506.1"/>
</dbReference>
<sequence length="88" mass="9784">MSLEKFNQAAEDVKNLKDTPANDELLEIYGLYKQATVGDNTTGKPGMLDFKGKAKWEAWESRKGQSKDDAQAAYIAKVVELVAKYGKK</sequence>
<evidence type="ECO:0000313" key="7">
    <source>
        <dbReference type="RefSeq" id="XP_026687307.1"/>
    </source>
</evidence>
<keyword evidence="2" id="KW-0446">Lipid-binding</keyword>
<evidence type="ECO:0000313" key="4">
    <source>
        <dbReference type="Proteomes" id="UP000079169"/>
    </source>
</evidence>
<dbReference type="FunFam" id="1.20.80.10:FF:000010">
    <property type="entry name" value="Acyl-CoA-binding domain-containing protein 5"/>
    <property type="match status" value="1"/>
</dbReference>